<dbReference type="GO" id="GO:0005802">
    <property type="term" value="C:trans-Golgi network"/>
    <property type="evidence" value="ECO:0007669"/>
    <property type="project" value="UniProtKB-ARBA"/>
</dbReference>
<feature type="domain" description="GAE" evidence="7">
    <location>
        <begin position="440"/>
        <end position="550"/>
    </location>
</feature>
<dbReference type="FunFam" id="1.25.40.90:FF:000008">
    <property type="entry name" value="VHS domain protein"/>
    <property type="match status" value="1"/>
</dbReference>
<dbReference type="GO" id="GO:0005829">
    <property type="term" value="C:cytosol"/>
    <property type="evidence" value="ECO:0007669"/>
    <property type="project" value="GOC"/>
</dbReference>
<accession>A0A9P6XIM9</accession>
<comment type="subcellular location">
    <subcellularLocation>
        <location evidence="1">Golgi apparatus</location>
        <location evidence="1">trans-Golgi network</location>
    </subcellularLocation>
</comment>
<dbReference type="InterPro" id="IPR004152">
    <property type="entry name" value="GAT_dom"/>
</dbReference>
<dbReference type="EMBL" id="JAANQT010000099">
    <property type="protein sequence ID" value="KAG1314614.1"/>
    <property type="molecule type" value="Genomic_DNA"/>
</dbReference>
<dbReference type="Gene3D" id="1.20.5.170">
    <property type="match status" value="1"/>
</dbReference>
<keyword evidence="10" id="KW-1185">Reference proteome</keyword>
<evidence type="ECO:0008006" key="11">
    <source>
        <dbReference type="Google" id="ProtNLM"/>
    </source>
</evidence>
<dbReference type="PROSITE" id="PS50180">
    <property type="entry name" value="GAE"/>
    <property type="match status" value="1"/>
</dbReference>
<sequence length="550" mass="61402">MPSTLITLIEGACSPARFEPELSLNLEICEMINKKQGTAPREAASTIVKIVNSKNMNQAMLALTLLDNCVKNCGYPFHLQIATKEFLNELVRKFPERPAPFPSPVIQRILYLIKEWKVALTDMSKHKDDLIHIKDMYRLLRFKGYRFPELKDASVAALAPSDALKSAHELEEEDRLAQSAKLQELIRRGRPQDLVEANRLMKIMSGYDTRQTPDYSQKFEDELHKIQDKTILLYEMLETVRPGENIERNETIMDLRNSCASAQPKLQKMITEEEDNDKIENLLTLNDMINNALAKYADIKRGLFDTHYEISGKPPTSNNPTEEPKQAISLIDLEDNTNSNQTSASNNNANVLDELSDIFGSSAAISSPAAQSVQNDIFGSGAITSPTTTAAASTKSITSGNSSSDLFDLLGQTNSNSAIASPSVHHANVPQATPSNALEQNSTTVTLVNKNGLHIELEINQVDTKYYVKAYFSNVSTAPMEKLMLKLAAPKSMQIKMEPQSSQTIQPKSNRLVTQNILLNNPNKEKLRLRYKVSYEQFGVEMELAGDYRS</sequence>
<dbReference type="SUPFAM" id="SSF49348">
    <property type="entry name" value="Clathrin adaptor appendage domain"/>
    <property type="match status" value="1"/>
</dbReference>
<dbReference type="GO" id="GO:0006896">
    <property type="term" value="P:Golgi to vacuole transport"/>
    <property type="evidence" value="ECO:0007669"/>
    <property type="project" value="UniProtKB-ARBA"/>
</dbReference>
<evidence type="ECO:0000256" key="2">
    <source>
        <dbReference type="ARBA" id="ARBA00022448"/>
    </source>
</evidence>
<dbReference type="Gene3D" id="2.60.40.1230">
    <property type="match status" value="1"/>
</dbReference>
<keyword evidence="3" id="KW-0653">Protein transport</keyword>
<dbReference type="PANTHER" id="PTHR47180:SF1">
    <property type="entry name" value="ADP-RIBOSYLATION FACTOR-BINDING PROTEIN GGA1-RELATED"/>
    <property type="match status" value="1"/>
</dbReference>
<dbReference type="GO" id="GO:0043328">
    <property type="term" value="P:protein transport to vacuole involved in ubiquitin-dependent protein catabolic process via the multivesicular body sorting pathway"/>
    <property type="evidence" value="ECO:0007669"/>
    <property type="project" value="TreeGrafter"/>
</dbReference>
<dbReference type="SMART" id="SM00288">
    <property type="entry name" value="VHS"/>
    <property type="match status" value="1"/>
</dbReference>
<dbReference type="InterPro" id="IPR038425">
    <property type="entry name" value="GAT_sf"/>
</dbReference>
<dbReference type="InterPro" id="IPR002014">
    <property type="entry name" value="VHS_dom"/>
</dbReference>
<reference evidence="9" key="1">
    <citation type="journal article" date="2020" name="Microb. Genom.">
        <title>Genetic diversity of clinical and environmental Mucorales isolates obtained from an investigation of mucormycosis cases among solid organ transplant recipients.</title>
        <authorList>
            <person name="Nguyen M.H."/>
            <person name="Kaul D."/>
            <person name="Muto C."/>
            <person name="Cheng S.J."/>
            <person name="Richter R.A."/>
            <person name="Bruno V.M."/>
            <person name="Liu G."/>
            <person name="Beyhan S."/>
            <person name="Sundermann A.J."/>
            <person name="Mounaud S."/>
            <person name="Pasculle A.W."/>
            <person name="Nierman W.C."/>
            <person name="Driscoll E."/>
            <person name="Cumbie R."/>
            <person name="Clancy C.J."/>
            <person name="Dupont C.L."/>
        </authorList>
    </citation>
    <scope>NUCLEOTIDE SEQUENCE</scope>
    <source>
        <strain evidence="9">GL11</strain>
    </source>
</reference>
<dbReference type="Gene3D" id="1.25.40.90">
    <property type="match status" value="1"/>
</dbReference>
<gene>
    <name evidence="9" type="ORF">G6F64_001328</name>
</gene>
<dbReference type="PROSITE" id="PS50909">
    <property type="entry name" value="GAT"/>
    <property type="match status" value="1"/>
</dbReference>
<dbReference type="CDD" id="cd16998">
    <property type="entry name" value="VHS_GGA_fungi"/>
    <property type="match status" value="1"/>
</dbReference>
<dbReference type="InterPro" id="IPR008152">
    <property type="entry name" value="Clathrin_a/b/g-adaptin_app_Ig"/>
</dbReference>
<dbReference type="InterPro" id="IPR052653">
    <property type="entry name" value="ARF-binding"/>
</dbReference>
<organism evidence="9 10">
    <name type="scientific">Rhizopus oryzae</name>
    <name type="common">Mucormycosis agent</name>
    <name type="synonym">Rhizopus arrhizus var. delemar</name>
    <dbReference type="NCBI Taxonomy" id="64495"/>
    <lineage>
        <taxon>Eukaryota</taxon>
        <taxon>Fungi</taxon>
        <taxon>Fungi incertae sedis</taxon>
        <taxon>Mucoromycota</taxon>
        <taxon>Mucoromycotina</taxon>
        <taxon>Mucoromycetes</taxon>
        <taxon>Mucorales</taxon>
        <taxon>Mucorineae</taxon>
        <taxon>Rhizopodaceae</taxon>
        <taxon>Rhizopus</taxon>
    </lineage>
</organism>
<dbReference type="Gene3D" id="1.20.58.160">
    <property type="match status" value="1"/>
</dbReference>
<feature type="domain" description="GAT" evidence="8">
    <location>
        <begin position="175"/>
        <end position="301"/>
    </location>
</feature>
<dbReference type="FunFam" id="1.20.5.170:FF:000024">
    <property type="entry name" value="VHS domain-containing protein"/>
    <property type="match status" value="1"/>
</dbReference>
<evidence type="ECO:0000256" key="5">
    <source>
        <dbReference type="ARBA" id="ARBA00053552"/>
    </source>
</evidence>
<dbReference type="InterPro" id="IPR008942">
    <property type="entry name" value="ENTH_VHS"/>
</dbReference>
<dbReference type="SMART" id="SM00809">
    <property type="entry name" value="Alpha_adaptinC2"/>
    <property type="match status" value="1"/>
</dbReference>
<dbReference type="OrthoDB" id="2018246at2759"/>
<keyword evidence="2" id="KW-0813">Transport</keyword>
<evidence type="ECO:0000259" key="6">
    <source>
        <dbReference type="PROSITE" id="PS50179"/>
    </source>
</evidence>
<feature type="domain" description="VHS" evidence="6">
    <location>
        <begin position="12"/>
        <end position="148"/>
    </location>
</feature>
<evidence type="ECO:0000259" key="7">
    <source>
        <dbReference type="PROSITE" id="PS50180"/>
    </source>
</evidence>
<evidence type="ECO:0000256" key="4">
    <source>
        <dbReference type="ARBA" id="ARBA00023034"/>
    </source>
</evidence>
<dbReference type="PANTHER" id="PTHR47180">
    <property type="entry name" value="ADP-RIBOSYLATION FACTOR-BINDING PROTEIN GGA1-RELATED"/>
    <property type="match status" value="1"/>
</dbReference>
<evidence type="ECO:0000259" key="8">
    <source>
        <dbReference type="PROSITE" id="PS50909"/>
    </source>
</evidence>
<evidence type="ECO:0000256" key="1">
    <source>
        <dbReference type="ARBA" id="ARBA00004601"/>
    </source>
</evidence>
<evidence type="ECO:0000313" key="9">
    <source>
        <dbReference type="EMBL" id="KAG1314614.1"/>
    </source>
</evidence>
<dbReference type="SUPFAM" id="SSF89009">
    <property type="entry name" value="GAT-like domain"/>
    <property type="match status" value="1"/>
</dbReference>
<dbReference type="AlphaFoldDB" id="A0A9P6XIM9"/>
<dbReference type="GO" id="GO:0035091">
    <property type="term" value="F:phosphatidylinositol binding"/>
    <property type="evidence" value="ECO:0007669"/>
    <property type="project" value="InterPro"/>
</dbReference>
<keyword evidence="4" id="KW-0333">Golgi apparatus</keyword>
<dbReference type="Pfam" id="PF00790">
    <property type="entry name" value="VHS"/>
    <property type="match status" value="1"/>
</dbReference>
<dbReference type="InterPro" id="IPR008153">
    <property type="entry name" value="GAE_dom"/>
</dbReference>
<dbReference type="SUPFAM" id="SSF48464">
    <property type="entry name" value="ENTH/VHS domain"/>
    <property type="match status" value="1"/>
</dbReference>
<comment type="caution">
    <text evidence="9">The sequence shown here is derived from an EMBL/GenBank/DDBJ whole genome shotgun (WGS) entry which is preliminary data.</text>
</comment>
<evidence type="ECO:0000256" key="3">
    <source>
        <dbReference type="ARBA" id="ARBA00022927"/>
    </source>
</evidence>
<name>A0A9P6XIM9_RHIOR</name>
<comment type="function">
    <text evidence="5">May play a role in the regulation of membrane traffic through the trans-Golgi network.</text>
</comment>
<dbReference type="GO" id="GO:0043130">
    <property type="term" value="F:ubiquitin binding"/>
    <property type="evidence" value="ECO:0007669"/>
    <property type="project" value="InterPro"/>
</dbReference>
<evidence type="ECO:0000313" key="10">
    <source>
        <dbReference type="Proteomes" id="UP000716291"/>
    </source>
</evidence>
<dbReference type="Proteomes" id="UP000716291">
    <property type="component" value="Unassembled WGS sequence"/>
</dbReference>
<dbReference type="Pfam" id="PF03127">
    <property type="entry name" value="GAT"/>
    <property type="match status" value="1"/>
</dbReference>
<dbReference type="InterPro" id="IPR013041">
    <property type="entry name" value="Clathrin_app_Ig-like_sf"/>
</dbReference>
<proteinExistence type="predicted"/>
<dbReference type="GO" id="GO:0006895">
    <property type="term" value="P:Golgi to endosome transport"/>
    <property type="evidence" value="ECO:0007669"/>
    <property type="project" value="TreeGrafter"/>
</dbReference>
<dbReference type="Pfam" id="PF02883">
    <property type="entry name" value="Alpha_adaptinC2"/>
    <property type="match status" value="1"/>
</dbReference>
<dbReference type="PROSITE" id="PS50179">
    <property type="entry name" value="VHS"/>
    <property type="match status" value="1"/>
</dbReference>
<protein>
    <recommendedName>
        <fullName evidence="11">VHS domain-containing protein</fullName>
    </recommendedName>
</protein>